<protein>
    <recommendedName>
        <fullName evidence="8">Magnesium and cobalt efflux protein CorC</fullName>
    </recommendedName>
</protein>
<dbReference type="Pfam" id="PF21917">
    <property type="entry name" value="NMB0537_N"/>
    <property type="match status" value="1"/>
</dbReference>
<sequence>MSDDHPSPPTHRSWFERLSQALSGEPRNIEELLEELRQAQANGLLSNDTLSMVEGAIEVADLTVADVMVPRAQVVALRADAPFRENLQIVIESGHSRFPVHAEEKDEILGILLAKDLLRCLADDAGCDIRMMLRPVALIPESKKLNILLKEFRLSRNHMAIVVDEYGGVAGLITIEDVLEQIVGDIDDEHDTVEGDTRPIHEQIDGCWLVHALTPIADFNERFGCEFPDEAFDTVGGMVTAEFGHLPEVGEEASIGRFHFQVTKADDRRVHQFAVRVHEQ</sequence>
<evidence type="ECO:0000313" key="12">
    <source>
        <dbReference type="Proteomes" id="UP001064632"/>
    </source>
</evidence>
<comment type="similarity">
    <text evidence="1">Belongs to the UPF0053 family.</text>
</comment>
<keyword evidence="12" id="KW-1185">Reference proteome</keyword>
<dbReference type="CDD" id="cd04590">
    <property type="entry name" value="CBS_pair_CorC_HlyC_assoc"/>
    <property type="match status" value="1"/>
</dbReference>
<organism evidence="11 12">
    <name type="scientific">Tahibacter amnicola</name>
    <dbReference type="NCBI Taxonomy" id="2976241"/>
    <lineage>
        <taxon>Bacteria</taxon>
        <taxon>Pseudomonadati</taxon>
        <taxon>Pseudomonadota</taxon>
        <taxon>Gammaproteobacteria</taxon>
        <taxon>Lysobacterales</taxon>
        <taxon>Rhodanobacteraceae</taxon>
        <taxon>Tahibacter</taxon>
    </lineage>
</organism>
<evidence type="ECO:0000256" key="6">
    <source>
        <dbReference type="ARBA" id="ARBA00023285"/>
    </source>
</evidence>
<dbReference type="SMART" id="SM00116">
    <property type="entry name" value="CBS"/>
    <property type="match status" value="2"/>
</dbReference>
<keyword evidence="4" id="KW-0460">Magnesium</keyword>
<accession>A0ABY6BJ23</accession>
<feature type="domain" description="CBS" evidence="10">
    <location>
        <begin position="68"/>
        <end position="129"/>
    </location>
</feature>
<evidence type="ECO:0000256" key="7">
    <source>
        <dbReference type="ARBA" id="ARBA00037273"/>
    </source>
</evidence>
<reference evidence="11" key="1">
    <citation type="submission" date="2022-09" db="EMBL/GenBank/DDBJ databases">
        <title>Tahibacter sp. nov., isolated from a fresh water.</title>
        <authorList>
            <person name="Baek J.H."/>
            <person name="Lee J.K."/>
            <person name="Kim J.M."/>
            <person name="Jeon C.O."/>
        </authorList>
    </citation>
    <scope>NUCLEOTIDE SEQUENCE</scope>
    <source>
        <strain evidence="11">W38</strain>
    </source>
</reference>
<dbReference type="InterPro" id="IPR054115">
    <property type="entry name" value="CorC_N"/>
</dbReference>
<keyword evidence="6" id="KW-0170">Cobalt</keyword>
<evidence type="ECO:0000256" key="9">
    <source>
        <dbReference type="PROSITE-ProRule" id="PRU00703"/>
    </source>
</evidence>
<comment type="function">
    <text evidence="7">Plays a role in the transport of magnesium and cobalt ions.</text>
</comment>
<evidence type="ECO:0000256" key="1">
    <source>
        <dbReference type="ARBA" id="ARBA00006337"/>
    </source>
</evidence>
<dbReference type="Pfam" id="PF03471">
    <property type="entry name" value="CorC_HlyC"/>
    <property type="match status" value="1"/>
</dbReference>
<keyword evidence="3" id="KW-0677">Repeat</keyword>
<feature type="domain" description="CBS" evidence="10">
    <location>
        <begin position="132"/>
        <end position="192"/>
    </location>
</feature>
<keyword evidence="2" id="KW-0813">Transport</keyword>
<evidence type="ECO:0000256" key="4">
    <source>
        <dbReference type="ARBA" id="ARBA00022842"/>
    </source>
</evidence>
<evidence type="ECO:0000256" key="5">
    <source>
        <dbReference type="ARBA" id="ARBA00023122"/>
    </source>
</evidence>
<dbReference type="Gene3D" id="3.30.465.10">
    <property type="match status" value="1"/>
</dbReference>
<dbReference type="InterPro" id="IPR005170">
    <property type="entry name" value="Transptr-assoc_dom"/>
</dbReference>
<dbReference type="RefSeq" id="WP_261696712.1">
    <property type="nucleotide sequence ID" value="NZ_CP104694.1"/>
</dbReference>
<dbReference type="Pfam" id="PF00571">
    <property type="entry name" value="CBS"/>
    <property type="match status" value="2"/>
</dbReference>
<dbReference type="SUPFAM" id="SSF56176">
    <property type="entry name" value="FAD-binding/transporter-associated domain-like"/>
    <property type="match status" value="1"/>
</dbReference>
<dbReference type="Proteomes" id="UP001064632">
    <property type="component" value="Chromosome"/>
</dbReference>
<name>A0ABY6BJ23_9GAMM</name>
<evidence type="ECO:0000313" key="11">
    <source>
        <dbReference type="EMBL" id="UXI69759.1"/>
    </source>
</evidence>
<proteinExistence type="inferred from homology"/>
<dbReference type="Gene3D" id="3.10.580.10">
    <property type="entry name" value="CBS-domain"/>
    <property type="match status" value="1"/>
</dbReference>
<dbReference type="SMART" id="SM01091">
    <property type="entry name" value="CorC_HlyC"/>
    <property type="match status" value="1"/>
</dbReference>
<evidence type="ECO:0000256" key="3">
    <source>
        <dbReference type="ARBA" id="ARBA00022737"/>
    </source>
</evidence>
<keyword evidence="5 9" id="KW-0129">CBS domain</keyword>
<dbReference type="PANTHER" id="PTHR22777">
    <property type="entry name" value="HEMOLYSIN-RELATED"/>
    <property type="match status" value="1"/>
</dbReference>
<dbReference type="SUPFAM" id="SSF54631">
    <property type="entry name" value="CBS-domain pair"/>
    <property type="match status" value="1"/>
</dbReference>
<dbReference type="InterPro" id="IPR016169">
    <property type="entry name" value="FAD-bd_PCMH_sub2"/>
</dbReference>
<evidence type="ECO:0000256" key="8">
    <source>
        <dbReference type="ARBA" id="ARBA00040729"/>
    </source>
</evidence>
<dbReference type="PROSITE" id="PS51371">
    <property type="entry name" value="CBS"/>
    <property type="match status" value="2"/>
</dbReference>
<dbReference type="InterPro" id="IPR044751">
    <property type="entry name" value="Ion_transp-like_CBS"/>
</dbReference>
<evidence type="ECO:0000259" key="10">
    <source>
        <dbReference type="PROSITE" id="PS51371"/>
    </source>
</evidence>
<dbReference type="InterPro" id="IPR046342">
    <property type="entry name" value="CBS_dom_sf"/>
</dbReference>
<gene>
    <name evidence="11" type="ORF">N4264_09045</name>
</gene>
<dbReference type="InterPro" id="IPR036318">
    <property type="entry name" value="FAD-bd_PCMH-like_sf"/>
</dbReference>
<dbReference type="InterPro" id="IPR000644">
    <property type="entry name" value="CBS_dom"/>
</dbReference>
<dbReference type="EMBL" id="CP104694">
    <property type="protein sequence ID" value="UXI69759.1"/>
    <property type="molecule type" value="Genomic_DNA"/>
</dbReference>
<dbReference type="PANTHER" id="PTHR22777:SF27">
    <property type="entry name" value="MAGNESIUM AND COBALT EFFLUX PROTEIN CORC"/>
    <property type="match status" value="1"/>
</dbReference>
<evidence type="ECO:0000256" key="2">
    <source>
        <dbReference type="ARBA" id="ARBA00022448"/>
    </source>
</evidence>